<dbReference type="SUPFAM" id="SSF56281">
    <property type="entry name" value="Metallo-hydrolase/oxidoreductase"/>
    <property type="match status" value="1"/>
</dbReference>
<dbReference type="GO" id="GO:0046872">
    <property type="term" value="F:metal ion binding"/>
    <property type="evidence" value="ECO:0007669"/>
    <property type="project" value="UniProtKB-KW"/>
</dbReference>
<evidence type="ECO:0000256" key="2">
    <source>
        <dbReference type="ARBA" id="ARBA00022723"/>
    </source>
</evidence>
<organism evidence="6 7">
    <name type="scientific">Arachidicoccus ginsenosidivorans</name>
    <dbReference type="NCBI Taxonomy" id="496057"/>
    <lineage>
        <taxon>Bacteria</taxon>
        <taxon>Pseudomonadati</taxon>
        <taxon>Bacteroidota</taxon>
        <taxon>Chitinophagia</taxon>
        <taxon>Chitinophagales</taxon>
        <taxon>Chitinophagaceae</taxon>
        <taxon>Arachidicoccus</taxon>
    </lineage>
</organism>
<dbReference type="GO" id="GO:0016787">
    <property type="term" value="F:hydrolase activity"/>
    <property type="evidence" value="ECO:0007669"/>
    <property type="project" value="UniProtKB-KW"/>
</dbReference>
<gene>
    <name evidence="6" type="ORF">FSB73_11055</name>
</gene>
<sequence>MFTIEIFTFNPFQENTYVLYNEKGNALIIDPGTYFPAEVQTMKDFILRRGLNIVGLLNTHCHLDHVFGNSWVAAAHQLTPQIHPDEEPLHEASAGIANQYGLDFEAYEGAFQYIHEGDRIHLDEDELVAILVPGHSPASLAFYCQQQDFVISGDALFYESIGRTDLPGGNHQQLLHSIKEKLFNLPGQTQVYPGHGPKTSIQHEMQHNPFLKP</sequence>
<dbReference type="RefSeq" id="WP_146781881.1">
    <property type="nucleotide sequence ID" value="NZ_CP042434.1"/>
</dbReference>
<dbReference type="CDD" id="cd06262">
    <property type="entry name" value="metallo-hydrolase-like_MBL-fold"/>
    <property type="match status" value="1"/>
</dbReference>
<name>A0A5B8VLB3_9BACT</name>
<evidence type="ECO:0000313" key="7">
    <source>
        <dbReference type="Proteomes" id="UP000321291"/>
    </source>
</evidence>
<keyword evidence="3 6" id="KW-0378">Hydrolase</keyword>
<dbReference type="InterPro" id="IPR001279">
    <property type="entry name" value="Metallo-B-lactamas"/>
</dbReference>
<dbReference type="SMART" id="SM00849">
    <property type="entry name" value="Lactamase_B"/>
    <property type="match status" value="1"/>
</dbReference>
<dbReference type="PANTHER" id="PTHR46233">
    <property type="entry name" value="HYDROXYACYLGLUTATHIONE HYDROLASE GLOC"/>
    <property type="match status" value="1"/>
</dbReference>
<dbReference type="KEGG" id="agi:FSB73_11055"/>
<evidence type="ECO:0000256" key="4">
    <source>
        <dbReference type="ARBA" id="ARBA00022833"/>
    </source>
</evidence>
<keyword evidence="7" id="KW-1185">Reference proteome</keyword>
<feature type="domain" description="Metallo-beta-lactamase" evidence="5">
    <location>
        <begin position="13"/>
        <end position="195"/>
    </location>
</feature>
<evidence type="ECO:0000256" key="1">
    <source>
        <dbReference type="ARBA" id="ARBA00001947"/>
    </source>
</evidence>
<accession>A0A5B8VLB3</accession>
<proteinExistence type="predicted"/>
<dbReference type="AlphaFoldDB" id="A0A5B8VLB3"/>
<dbReference type="InterPro" id="IPR036866">
    <property type="entry name" value="RibonucZ/Hydroxyglut_hydro"/>
</dbReference>
<dbReference type="PANTHER" id="PTHR46233:SF3">
    <property type="entry name" value="HYDROXYACYLGLUTATHIONE HYDROLASE GLOC"/>
    <property type="match status" value="1"/>
</dbReference>
<dbReference type="EMBL" id="CP042434">
    <property type="protein sequence ID" value="QEC72129.1"/>
    <property type="molecule type" value="Genomic_DNA"/>
</dbReference>
<evidence type="ECO:0000256" key="3">
    <source>
        <dbReference type="ARBA" id="ARBA00022801"/>
    </source>
</evidence>
<evidence type="ECO:0000313" key="6">
    <source>
        <dbReference type="EMBL" id="QEC72129.1"/>
    </source>
</evidence>
<keyword evidence="4" id="KW-0862">Zinc</keyword>
<protein>
    <submittedName>
        <fullName evidence="6">MBL fold metallo-hydrolase</fullName>
    </submittedName>
</protein>
<dbReference type="Pfam" id="PF00753">
    <property type="entry name" value="Lactamase_B"/>
    <property type="match status" value="1"/>
</dbReference>
<keyword evidence="2" id="KW-0479">Metal-binding</keyword>
<reference evidence="6 7" key="1">
    <citation type="journal article" date="2017" name="Int. J. Syst. Evol. Microbiol.">
        <title>Arachidicoccus ginsenosidivorans sp. nov., with ginsenoside-converting activity isolated from ginseng cultivating soil.</title>
        <authorList>
            <person name="Siddiqi M.Z."/>
            <person name="Aslam Z."/>
            <person name="Im W.T."/>
        </authorList>
    </citation>
    <scope>NUCLEOTIDE SEQUENCE [LARGE SCALE GENOMIC DNA]</scope>
    <source>
        <strain evidence="6 7">Gsoil 809</strain>
    </source>
</reference>
<dbReference type="OrthoDB" id="9802248at2"/>
<comment type="cofactor">
    <cofactor evidence="1">
        <name>Zn(2+)</name>
        <dbReference type="ChEBI" id="CHEBI:29105"/>
    </cofactor>
</comment>
<dbReference type="Gene3D" id="3.60.15.10">
    <property type="entry name" value="Ribonuclease Z/Hydroxyacylglutathione hydrolase-like"/>
    <property type="match status" value="1"/>
</dbReference>
<evidence type="ECO:0000259" key="5">
    <source>
        <dbReference type="SMART" id="SM00849"/>
    </source>
</evidence>
<dbReference type="InterPro" id="IPR051453">
    <property type="entry name" value="MBL_Glyoxalase_II"/>
</dbReference>
<dbReference type="Proteomes" id="UP000321291">
    <property type="component" value="Chromosome"/>
</dbReference>